<dbReference type="Pfam" id="PF00225">
    <property type="entry name" value="Kinesin"/>
    <property type="match status" value="1"/>
</dbReference>
<dbReference type="InterPro" id="IPR027640">
    <property type="entry name" value="Kinesin-like_fam"/>
</dbReference>
<keyword evidence="6 10" id="KW-0067">ATP-binding</keyword>
<feature type="compositionally biased region" description="Polar residues" evidence="13">
    <location>
        <begin position="110"/>
        <end position="146"/>
    </location>
</feature>
<evidence type="ECO:0000256" key="9">
    <source>
        <dbReference type="ARBA" id="ARBA00023212"/>
    </source>
</evidence>
<dbReference type="GO" id="GO:0008569">
    <property type="term" value="F:minus-end-directed microtubule motor activity"/>
    <property type="evidence" value="ECO:0007669"/>
    <property type="project" value="UniProtKB-ARBA"/>
</dbReference>
<dbReference type="InterPro" id="IPR036961">
    <property type="entry name" value="Kinesin_motor_dom_sf"/>
</dbReference>
<evidence type="ECO:0000256" key="1">
    <source>
        <dbReference type="ARBA" id="ARBA00004245"/>
    </source>
</evidence>
<reference evidence="15 16" key="1">
    <citation type="journal article" date="2016" name="Environ. Microbiol.">
        <title>Effector profiles distinguish formae speciales of Fusarium oxysporum.</title>
        <authorList>
            <person name="van Dam P."/>
            <person name="Fokkens L."/>
            <person name="Schmidt S.M."/>
            <person name="Linmans J.H."/>
            <person name="Kistler H.C."/>
            <person name="Ma L.J."/>
            <person name="Rep M."/>
        </authorList>
    </citation>
    <scope>NUCLEOTIDE SEQUENCE [LARGE SCALE GENOMIC DNA]</scope>
    <source>
        <strain evidence="15 16">Forc016</strain>
    </source>
</reference>
<feature type="coiled-coil region" evidence="12">
    <location>
        <begin position="299"/>
        <end position="540"/>
    </location>
</feature>
<keyword evidence="4 11" id="KW-0493">Microtubule</keyword>
<feature type="region of interest" description="Disordered" evidence="13">
    <location>
        <begin position="1"/>
        <end position="193"/>
    </location>
</feature>
<dbReference type="SMART" id="SM00129">
    <property type="entry name" value="KISc"/>
    <property type="match status" value="1"/>
</dbReference>
<dbReference type="GO" id="GO:0090307">
    <property type="term" value="P:mitotic spindle assembly"/>
    <property type="evidence" value="ECO:0007669"/>
    <property type="project" value="UniProtKB-ARBA"/>
</dbReference>
<comment type="caution">
    <text evidence="15">The sequence shown here is derived from an EMBL/GenBank/DDBJ whole genome shotgun (WGS) entry which is preliminary data.</text>
</comment>
<feature type="region of interest" description="Disordered" evidence="13">
    <location>
        <begin position="236"/>
        <end position="269"/>
    </location>
</feature>
<organism evidence="15 16">
    <name type="scientific">Fusarium oxysporum f. sp. radicis-cucumerinum</name>
    <dbReference type="NCBI Taxonomy" id="327505"/>
    <lineage>
        <taxon>Eukaryota</taxon>
        <taxon>Fungi</taxon>
        <taxon>Dikarya</taxon>
        <taxon>Ascomycota</taxon>
        <taxon>Pezizomycotina</taxon>
        <taxon>Sordariomycetes</taxon>
        <taxon>Hypocreomycetidae</taxon>
        <taxon>Hypocreales</taxon>
        <taxon>Nectriaceae</taxon>
        <taxon>Fusarium</taxon>
        <taxon>Fusarium oxysporum species complex</taxon>
    </lineage>
</organism>
<evidence type="ECO:0000256" key="10">
    <source>
        <dbReference type="PROSITE-ProRule" id="PRU00283"/>
    </source>
</evidence>
<evidence type="ECO:0000313" key="15">
    <source>
        <dbReference type="EMBL" id="PCD42663.1"/>
    </source>
</evidence>
<feature type="compositionally biased region" description="Polar residues" evidence="13">
    <location>
        <begin position="179"/>
        <end position="193"/>
    </location>
</feature>
<evidence type="ECO:0000256" key="13">
    <source>
        <dbReference type="SAM" id="MobiDB-lite"/>
    </source>
</evidence>
<dbReference type="PROSITE" id="PS00411">
    <property type="entry name" value="KINESIN_MOTOR_1"/>
    <property type="match status" value="1"/>
</dbReference>
<evidence type="ECO:0000259" key="14">
    <source>
        <dbReference type="PROSITE" id="PS50067"/>
    </source>
</evidence>
<evidence type="ECO:0000256" key="11">
    <source>
        <dbReference type="RuleBase" id="RU000394"/>
    </source>
</evidence>
<dbReference type="PRINTS" id="PR00380">
    <property type="entry name" value="KINESINHEAVY"/>
</dbReference>
<keyword evidence="5 10" id="KW-0547">Nucleotide-binding</keyword>
<proteinExistence type="inferred from homology"/>
<dbReference type="GO" id="GO:0005874">
    <property type="term" value="C:microtubule"/>
    <property type="evidence" value="ECO:0007669"/>
    <property type="project" value="UniProtKB-KW"/>
</dbReference>
<dbReference type="CDD" id="cd01366">
    <property type="entry name" value="KISc_C_terminal"/>
    <property type="match status" value="1"/>
</dbReference>
<evidence type="ECO:0000256" key="8">
    <source>
        <dbReference type="ARBA" id="ARBA00023175"/>
    </source>
</evidence>
<dbReference type="EMBL" id="MABQ02000003">
    <property type="protein sequence ID" value="PCD42663.1"/>
    <property type="molecule type" value="Genomic_DNA"/>
</dbReference>
<evidence type="ECO:0000256" key="7">
    <source>
        <dbReference type="ARBA" id="ARBA00023054"/>
    </source>
</evidence>
<reference evidence="15 16" key="2">
    <citation type="journal article" date="2017" name="Sci. Rep.">
        <title>A mobile pathogenicity chromosome in Fusarium oxysporum for infection of multiple cucurbit species.</title>
        <authorList>
            <person name="van Dam P."/>
            <person name="Fokkens L."/>
            <person name="Ayukawa Y."/>
            <person name="van der Gragt M."/>
            <person name="Ter Horst A."/>
            <person name="Brankovics B."/>
            <person name="Houterman P.M."/>
            <person name="Arie T."/>
            <person name="Rep M."/>
        </authorList>
    </citation>
    <scope>NUCLEOTIDE SEQUENCE [LARGE SCALE GENOMIC DNA]</scope>
    <source>
        <strain evidence="15 16">Forc016</strain>
    </source>
</reference>
<dbReference type="InterPro" id="IPR027417">
    <property type="entry name" value="P-loop_NTPase"/>
</dbReference>
<evidence type="ECO:0000313" key="16">
    <source>
        <dbReference type="Proteomes" id="UP000219602"/>
    </source>
</evidence>
<evidence type="ECO:0000256" key="6">
    <source>
        <dbReference type="ARBA" id="ARBA00022840"/>
    </source>
</evidence>
<dbReference type="GO" id="GO:0007018">
    <property type="term" value="P:microtubule-based movement"/>
    <property type="evidence" value="ECO:0007669"/>
    <property type="project" value="InterPro"/>
</dbReference>
<feature type="compositionally biased region" description="Polar residues" evidence="13">
    <location>
        <begin position="34"/>
        <end position="52"/>
    </location>
</feature>
<dbReference type="GO" id="GO:0005524">
    <property type="term" value="F:ATP binding"/>
    <property type="evidence" value="ECO:0007669"/>
    <property type="project" value="UniProtKB-UniRule"/>
</dbReference>
<sequence length="899" mass="101157">MEENPTFRSSKVSRLPAPSMSMSIGAGGAGLTEWSESQHNARIASTASSLSALKNLKREIPQPASQSDPKRKPLSDRALEYPSKPTSYVPAAAGVRSNMRPQSLAGMSSGLKQPSATQSRYGASSNVFSRNQAARNGAPTATSRINGVNGRPGHARSKSQAPRPRTAHALREEDRYEAPTNNGTTTLSQDTSQPITTLSCDKIRTSQSFATLPTIRDSSLTSRFLEMSLDDNIPHGSQAISRPLTRQSSQSSTTSHISNIPCKRHGRDDQTWDVDGRVVDMESQFKELKEMVNTTLSERKGQDDALELAKKRVQELEGDREKLDLRNDALKSDLDAAREEGRQIRHEMEKQKWEYQRQVDDLERKHREKIDDMTRQHRTAVDELRKELDRLKEQETKDHEQKIESLTRMYHQELAEERQKKDREIQELRLRMGNEHQDMGMAIQRKDRELQEVNSQVEGLRGDLERERILKNSLQTNIAELSAANTTLEAKINSLRSHVEFLESDSKAQSDSFASMEARLQEALRIAEEAQHKLIKEETERRVLFNKYQELKGNIRVMCRVRPALGNGEGEEAKMSFPDDKTSAEIVLAGPEEKSSLGQITRKNYPFEFDRVFVPGTQNQEIFGEISQLVQSALDGYNVCIFCYGQTGSGKTHTMSSNDGMIPRATHMIYDTITKLKEKSWEYTMEGSFVEVYNEELNDLLTPNERSAKRLEIRHDEARKQTTITNCKSVRLDSPSSVETMLEEAQNNRSVAATKANERSSRSHSIFILKLIGENSATGERCEGTLNLVDLAGSERLKHSQAEGDRMKETQNINKSLSCLGDVIEALGRGSGHIPYRNSKLTHLLQYSLGGNSKTLMFVMVSPLEQHLKETLTSLRFATKVHNTHIGTAKATKKVRDST</sequence>
<dbReference type="PANTHER" id="PTHR47972">
    <property type="entry name" value="KINESIN-LIKE PROTEIN KLP-3"/>
    <property type="match status" value="1"/>
</dbReference>
<keyword evidence="8 10" id="KW-0505">Motor protein</keyword>
<comment type="subcellular location">
    <subcellularLocation>
        <location evidence="1">Cytoplasm</location>
        <location evidence="1">Cytoskeleton</location>
    </subcellularLocation>
</comment>
<dbReference type="AlphaFoldDB" id="A0A2H3HVU7"/>
<evidence type="ECO:0000256" key="5">
    <source>
        <dbReference type="ARBA" id="ARBA00022741"/>
    </source>
</evidence>
<protein>
    <recommendedName>
        <fullName evidence="11">Kinesin-like protein</fullName>
    </recommendedName>
</protein>
<keyword evidence="9" id="KW-0206">Cytoskeleton</keyword>
<dbReference type="SUPFAM" id="SSF52540">
    <property type="entry name" value="P-loop containing nucleoside triphosphate hydrolases"/>
    <property type="match status" value="1"/>
</dbReference>
<evidence type="ECO:0000256" key="12">
    <source>
        <dbReference type="SAM" id="Coils"/>
    </source>
</evidence>
<dbReference type="PANTHER" id="PTHR47972:SF45">
    <property type="entry name" value="PROTEIN CLARET SEGREGATIONAL"/>
    <property type="match status" value="1"/>
</dbReference>
<accession>A0A2H3HVU7</accession>
<evidence type="ECO:0000256" key="3">
    <source>
        <dbReference type="ARBA" id="ARBA00022490"/>
    </source>
</evidence>
<dbReference type="Gene3D" id="3.40.850.10">
    <property type="entry name" value="Kinesin motor domain"/>
    <property type="match status" value="1"/>
</dbReference>
<feature type="compositionally biased region" description="Polar residues" evidence="13">
    <location>
        <begin position="1"/>
        <end position="12"/>
    </location>
</feature>
<evidence type="ECO:0000256" key="4">
    <source>
        <dbReference type="ARBA" id="ARBA00022701"/>
    </source>
</evidence>
<comment type="similarity">
    <text evidence="2">Belongs to the TRAFAC class myosin-kinesin ATPase superfamily. Kinesin family. KIN-14 subfamily.</text>
</comment>
<dbReference type="PROSITE" id="PS50067">
    <property type="entry name" value="KINESIN_MOTOR_2"/>
    <property type="match status" value="1"/>
</dbReference>
<name>A0A2H3HVU7_FUSOX</name>
<evidence type="ECO:0000256" key="2">
    <source>
        <dbReference type="ARBA" id="ARBA00010899"/>
    </source>
</evidence>
<feature type="binding site" evidence="10">
    <location>
        <begin position="645"/>
        <end position="652"/>
    </location>
    <ligand>
        <name>ATP</name>
        <dbReference type="ChEBI" id="CHEBI:30616"/>
    </ligand>
</feature>
<dbReference type="FunFam" id="3.40.850.10:FF:000065">
    <property type="entry name" value="Kinesin-like protein"/>
    <property type="match status" value="1"/>
</dbReference>
<keyword evidence="3" id="KW-0963">Cytoplasm</keyword>
<dbReference type="STRING" id="327505.A0A2H3HVU7"/>
<dbReference type="GO" id="GO:0008017">
    <property type="term" value="F:microtubule binding"/>
    <property type="evidence" value="ECO:0007669"/>
    <property type="project" value="InterPro"/>
</dbReference>
<dbReference type="Proteomes" id="UP000219602">
    <property type="component" value="Chromosome 4"/>
</dbReference>
<gene>
    <name evidence="15" type="ORF">AU210_005189</name>
</gene>
<feature type="domain" description="Kinesin motor" evidence="14">
    <location>
        <begin position="554"/>
        <end position="884"/>
    </location>
</feature>
<dbReference type="InterPro" id="IPR019821">
    <property type="entry name" value="Kinesin_motor_CS"/>
</dbReference>
<dbReference type="InterPro" id="IPR001752">
    <property type="entry name" value="Kinesin_motor_dom"/>
</dbReference>
<feature type="compositionally biased region" description="Basic and acidic residues" evidence="13">
    <location>
        <begin position="68"/>
        <end position="79"/>
    </location>
</feature>
<keyword evidence="7 12" id="KW-0175">Coiled coil</keyword>